<evidence type="ECO:0000256" key="1">
    <source>
        <dbReference type="ARBA" id="ARBA00022603"/>
    </source>
</evidence>
<dbReference type="GO" id="GO:0003723">
    <property type="term" value="F:RNA binding"/>
    <property type="evidence" value="ECO:0007669"/>
    <property type="project" value="InterPro"/>
</dbReference>
<keyword evidence="5" id="KW-1185">Reference proteome</keyword>
<name>A0A2S8AGA5_9FLAO</name>
<protein>
    <submittedName>
        <fullName evidence="4">RNA methyltransferase</fullName>
    </submittedName>
</protein>
<comment type="caution">
    <text evidence="4">The sequence shown here is derived from an EMBL/GenBank/DDBJ whole genome shotgun (WGS) entry which is preliminary data.</text>
</comment>
<dbReference type="PANTHER" id="PTHR46429">
    <property type="entry name" value="23S RRNA (GUANOSINE-2'-O-)-METHYLTRANSFERASE RLMB"/>
    <property type="match status" value="1"/>
</dbReference>
<proteinExistence type="predicted"/>
<gene>
    <name evidence="4" type="ORF">C4S77_00395</name>
</gene>
<evidence type="ECO:0000313" key="5">
    <source>
        <dbReference type="Proteomes" id="UP000238042"/>
    </source>
</evidence>
<sequence>MEIERKPEKLKLEALNRKTIEVFKESDKIPVVVLLDNVRSMHNVGSVFRTSDAFSIDKIYLCGITPQPPHREIQKTALGATESVDWEHKESIEELISVLKKEGYIIVGVEQVRDSVYLQEYKVETRKKYALILGNEVEGISENILELIDLFIEIPQSGTKHSLNVSVCAGIVLWEWYRALIKN</sequence>
<dbReference type="InterPro" id="IPR029028">
    <property type="entry name" value="Alpha/beta_knot_MTases"/>
</dbReference>
<dbReference type="Pfam" id="PF00588">
    <property type="entry name" value="SpoU_methylase"/>
    <property type="match status" value="1"/>
</dbReference>
<dbReference type="CDD" id="cd18097">
    <property type="entry name" value="SpoU-like"/>
    <property type="match status" value="1"/>
</dbReference>
<accession>A0A2S8AGA5</accession>
<dbReference type="PANTHER" id="PTHR46429:SF1">
    <property type="entry name" value="23S RRNA (GUANOSINE-2'-O-)-METHYLTRANSFERASE RLMB"/>
    <property type="match status" value="1"/>
</dbReference>
<dbReference type="Gene3D" id="3.40.1280.10">
    <property type="match status" value="1"/>
</dbReference>
<dbReference type="GO" id="GO:0008173">
    <property type="term" value="F:RNA methyltransferase activity"/>
    <property type="evidence" value="ECO:0007669"/>
    <property type="project" value="InterPro"/>
</dbReference>
<dbReference type="GO" id="GO:0005829">
    <property type="term" value="C:cytosol"/>
    <property type="evidence" value="ECO:0007669"/>
    <property type="project" value="TreeGrafter"/>
</dbReference>
<dbReference type="GO" id="GO:0006396">
    <property type="term" value="P:RNA processing"/>
    <property type="evidence" value="ECO:0007669"/>
    <property type="project" value="InterPro"/>
</dbReference>
<dbReference type="AlphaFoldDB" id="A0A2S8AGA5"/>
<dbReference type="InterPro" id="IPR029026">
    <property type="entry name" value="tRNA_m1G_MTases_N"/>
</dbReference>
<reference evidence="4 5" key="1">
    <citation type="submission" date="2018-02" db="EMBL/GenBank/DDBJ databases">
        <title>Genome sequences of Apibacter spp., gut symbionts of Asian honey bees.</title>
        <authorList>
            <person name="Kwong W.K."/>
            <person name="Steele M.I."/>
            <person name="Moran N.A."/>
        </authorList>
    </citation>
    <scope>NUCLEOTIDE SEQUENCE [LARGE SCALE GENOMIC DNA]</scope>
    <source>
        <strain evidence="5">wkB301</strain>
    </source>
</reference>
<dbReference type="GO" id="GO:0032259">
    <property type="term" value="P:methylation"/>
    <property type="evidence" value="ECO:0007669"/>
    <property type="project" value="UniProtKB-KW"/>
</dbReference>
<organism evidence="4 5">
    <name type="scientific">Apibacter adventoris</name>
    <dbReference type="NCBI Taxonomy" id="1679466"/>
    <lineage>
        <taxon>Bacteria</taxon>
        <taxon>Pseudomonadati</taxon>
        <taxon>Bacteroidota</taxon>
        <taxon>Flavobacteriia</taxon>
        <taxon>Flavobacteriales</taxon>
        <taxon>Weeksellaceae</taxon>
        <taxon>Apibacter</taxon>
    </lineage>
</organism>
<dbReference type="RefSeq" id="WP_105245240.1">
    <property type="nucleotide sequence ID" value="NZ_PSZM01000001.1"/>
</dbReference>
<keyword evidence="1 4" id="KW-0489">Methyltransferase</keyword>
<dbReference type="Proteomes" id="UP000238042">
    <property type="component" value="Unassembled WGS sequence"/>
</dbReference>
<dbReference type="SUPFAM" id="SSF75217">
    <property type="entry name" value="alpha/beta knot"/>
    <property type="match status" value="1"/>
</dbReference>
<evidence type="ECO:0000259" key="3">
    <source>
        <dbReference type="Pfam" id="PF00588"/>
    </source>
</evidence>
<dbReference type="EMBL" id="PSZM01000001">
    <property type="protein sequence ID" value="PQL95292.1"/>
    <property type="molecule type" value="Genomic_DNA"/>
</dbReference>
<evidence type="ECO:0000256" key="2">
    <source>
        <dbReference type="ARBA" id="ARBA00022679"/>
    </source>
</evidence>
<dbReference type="InterPro" id="IPR004441">
    <property type="entry name" value="rRNA_MeTrfase_TrmH"/>
</dbReference>
<dbReference type="InterPro" id="IPR001537">
    <property type="entry name" value="SpoU_MeTrfase"/>
</dbReference>
<dbReference type="OrthoDB" id="9795352at2"/>
<evidence type="ECO:0000313" key="4">
    <source>
        <dbReference type="EMBL" id="PQL95292.1"/>
    </source>
</evidence>
<keyword evidence="2 4" id="KW-0808">Transferase</keyword>
<feature type="domain" description="tRNA/rRNA methyltransferase SpoU type" evidence="3">
    <location>
        <begin position="31"/>
        <end position="174"/>
    </location>
</feature>